<evidence type="ECO:0000313" key="1">
    <source>
        <dbReference type="EMBL" id="KKN41988.1"/>
    </source>
</evidence>
<proteinExistence type="predicted"/>
<dbReference type="EMBL" id="LAZR01001612">
    <property type="protein sequence ID" value="KKN41988.1"/>
    <property type="molecule type" value="Genomic_DNA"/>
</dbReference>
<reference evidence="1" key="1">
    <citation type="journal article" date="2015" name="Nature">
        <title>Complex archaea that bridge the gap between prokaryotes and eukaryotes.</title>
        <authorList>
            <person name="Spang A."/>
            <person name="Saw J.H."/>
            <person name="Jorgensen S.L."/>
            <person name="Zaremba-Niedzwiedzka K."/>
            <person name="Martijn J."/>
            <person name="Lind A.E."/>
            <person name="van Eijk R."/>
            <person name="Schleper C."/>
            <person name="Guy L."/>
            <person name="Ettema T.J."/>
        </authorList>
    </citation>
    <scope>NUCLEOTIDE SEQUENCE</scope>
</reference>
<organism evidence="1">
    <name type="scientific">marine sediment metagenome</name>
    <dbReference type="NCBI Taxonomy" id="412755"/>
    <lineage>
        <taxon>unclassified sequences</taxon>
        <taxon>metagenomes</taxon>
        <taxon>ecological metagenomes</taxon>
    </lineage>
</organism>
<dbReference type="AlphaFoldDB" id="A0A0F9TKQ8"/>
<accession>A0A0F9TKQ8</accession>
<protein>
    <submittedName>
        <fullName evidence="1">Uncharacterized protein</fullName>
    </submittedName>
</protein>
<comment type="caution">
    <text evidence="1">The sequence shown here is derived from an EMBL/GenBank/DDBJ whole genome shotgun (WGS) entry which is preliminary data.</text>
</comment>
<sequence length="86" mass="10110">MKFKLAHPEWYPAKCRKGDMMAETRRLTRELLSEVDAVYWWLAECGEKYLDQSNAIRDIHSFCENILDIEEGIEQGFLDSDLVKVI</sequence>
<gene>
    <name evidence="1" type="ORF">LCGC14_0717920</name>
</gene>
<name>A0A0F9TKQ8_9ZZZZ</name>